<gene>
    <name evidence="3" type="ORF">PILCRDRAFT_539311</name>
</gene>
<reference evidence="4" key="2">
    <citation type="submission" date="2015-01" db="EMBL/GenBank/DDBJ databases">
        <title>Evolutionary Origins and Diversification of the Mycorrhizal Mutualists.</title>
        <authorList>
            <consortium name="DOE Joint Genome Institute"/>
            <consortium name="Mycorrhizal Genomics Consortium"/>
            <person name="Kohler A."/>
            <person name="Kuo A."/>
            <person name="Nagy L.G."/>
            <person name="Floudas D."/>
            <person name="Copeland A."/>
            <person name="Barry K.W."/>
            <person name="Cichocki N."/>
            <person name="Veneault-Fourrey C."/>
            <person name="LaButti K."/>
            <person name="Lindquist E.A."/>
            <person name="Lipzen A."/>
            <person name="Lundell T."/>
            <person name="Morin E."/>
            <person name="Murat C."/>
            <person name="Riley R."/>
            <person name="Ohm R."/>
            <person name="Sun H."/>
            <person name="Tunlid A."/>
            <person name="Henrissat B."/>
            <person name="Grigoriev I.V."/>
            <person name="Hibbett D.S."/>
            <person name="Martin F."/>
        </authorList>
    </citation>
    <scope>NUCLEOTIDE SEQUENCE [LARGE SCALE GENOMIC DNA]</scope>
    <source>
        <strain evidence="4">F 1598</strain>
    </source>
</reference>
<evidence type="ECO:0000313" key="3">
    <source>
        <dbReference type="EMBL" id="KIM80224.1"/>
    </source>
</evidence>
<evidence type="ECO:0008006" key="5">
    <source>
        <dbReference type="Google" id="ProtNLM"/>
    </source>
</evidence>
<evidence type="ECO:0000256" key="2">
    <source>
        <dbReference type="SAM" id="SignalP"/>
    </source>
</evidence>
<feature type="compositionally biased region" description="Low complexity" evidence="1">
    <location>
        <begin position="63"/>
        <end position="77"/>
    </location>
</feature>
<sequence>MEVRAGRCSCGMFWFWFTFSVVEPAAVPAPAVIHLHLLSNTHHLTPARTSQSFPSHTNTNKLSSRSPNHPNNPNNSRTILNSPTHIPSLKLAKAQLLYKDTRCWAGRERWRTYRTSRRRCIGLVCSGEEGSGLLLCCCCCGWGVAE</sequence>
<accession>A0A0C3FK01</accession>
<feature type="compositionally biased region" description="Polar residues" evidence="1">
    <location>
        <begin position="47"/>
        <end position="62"/>
    </location>
</feature>
<keyword evidence="2" id="KW-0732">Signal</keyword>
<dbReference type="InParanoid" id="A0A0C3FK01"/>
<name>A0A0C3FK01_PILCF</name>
<dbReference type="Proteomes" id="UP000054166">
    <property type="component" value="Unassembled WGS sequence"/>
</dbReference>
<evidence type="ECO:0000256" key="1">
    <source>
        <dbReference type="SAM" id="MobiDB-lite"/>
    </source>
</evidence>
<feature type="region of interest" description="Disordered" evidence="1">
    <location>
        <begin position="46"/>
        <end position="82"/>
    </location>
</feature>
<protein>
    <recommendedName>
        <fullName evidence="5">Secreted protein</fullName>
    </recommendedName>
</protein>
<feature type="signal peptide" evidence="2">
    <location>
        <begin position="1"/>
        <end position="24"/>
    </location>
</feature>
<dbReference type="EMBL" id="KN833005">
    <property type="protein sequence ID" value="KIM80224.1"/>
    <property type="molecule type" value="Genomic_DNA"/>
</dbReference>
<keyword evidence="4" id="KW-1185">Reference proteome</keyword>
<evidence type="ECO:0000313" key="4">
    <source>
        <dbReference type="Proteomes" id="UP000054166"/>
    </source>
</evidence>
<organism evidence="3 4">
    <name type="scientific">Piloderma croceum (strain F 1598)</name>
    <dbReference type="NCBI Taxonomy" id="765440"/>
    <lineage>
        <taxon>Eukaryota</taxon>
        <taxon>Fungi</taxon>
        <taxon>Dikarya</taxon>
        <taxon>Basidiomycota</taxon>
        <taxon>Agaricomycotina</taxon>
        <taxon>Agaricomycetes</taxon>
        <taxon>Agaricomycetidae</taxon>
        <taxon>Atheliales</taxon>
        <taxon>Atheliaceae</taxon>
        <taxon>Piloderma</taxon>
    </lineage>
</organism>
<proteinExistence type="predicted"/>
<dbReference type="AlphaFoldDB" id="A0A0C3FK01"/>
<dbReference type="HOGENOM" id="CLU_1778190_0_0_1"/>
<reference evidence="3 4" key="1">
    <citation type="submission" date="2014-04" db="EMBL/GenBank/DDBJ databases">
        <authorList>
            <consortium name="DOE Joint Genome Institute"/>
            <person name="Kuo A."/>
            <person name="Tarkka M."/>
            <person name="Buscot F."/>
            <person name="Kohler A."/>
            <person name="Nagy L.G."/>
            <person name="Floudas D."/>
            <person name="Copeland A."/>
            <person name="Barry K.W."/>
            <person name="Cichocki N."/>
            <person name="Veneault-Fourrey C."/>
            <person name="LaButti K."/>
            <person name="Lindquist E.A."/>
            <person name="Lipzen A."/>
            <person name="Lundell T."/>
            <person name="Morin E."/>
            <person name="Murat C."/>
            <person name="Sun H."/>
            <person name="Tunlid A."/>
            <person name="Henrissat B."/>
            <person name="Grigoriev I.V."/>
            <person name="Hibbett D.S."/>
            <person name="Martin F."/>
            <person name="Nordberg H.P."/>
            <person name="Cantor M.N."/>
            <person name="Hua S.X."/>
        </authorList>
    </citation>
    <scope>NUCLEOTIDE SEQUENCE [LARGE SCALE GENOMIC DNA]</scope>
    <source>
        <strain evidence="3 4">F 1598</strain>
    </source>
</reference>
<feature type="chain" id="PRO_5002174445" description="Secreted protein" evidence="2">
    <location>
        <begin position="25"/>
        <end position="146"/>
    </location>
</feature>